<accession>A0A0F5II61</accession>
<dbReference type="InterPro" id="IPR038636">
    <property type="entry name" value="Wzi_sf"/>
</dbReference>
<evidence type="ECO:0000313" key="1">
    <source>
        <dbReference type="EMBL" id="KKB45158.1"/>
    </source>
</evidence>
<dbReference type="Pfam" id="PF14052">
    <property type="entry name" value="Caps_assemb_Wzi"/>
    <property type="match status" value="1"/>
</dbReference>
<proteinExistence type="predicted"/>
<comment type="caution">
    <text evidence="1">The sequence shown here is derived from an EMBL/GenBank/DDBJ whole genome shotgun (WGS) entry which is preliminary data.</text>
</comment>
<dbReference type="EMBL" id="AQHV01000030">
    <property type="protein sequence ID" value="KKB45158.1"/>
    <property type="molecule type" value="Genomic_DNA"/>
</dbReference>
<dbReference type="Gene3D" id="2.40.160.130">
    <property type="entry name" value="Capsule assembly protein Wzi"/>
    <property type="match status" value="1"/>
</dbReference>
<reference evidence="1 2" key="1">
    <citation type="submission" date="2013-04" db="EMBL/GenBank/DDBJ databases">
        <title>The Genome Sequence of Parabacteroides goldsteinii DSM 19448.</title>
        <authorList>
            <consortium name="The Broad Institute Genomics Platform"/>
            <person name="Earl A."/>
            <person name="Ward D."/>
            <person name="Feldgarden M."/>
            <person name="Gevers D."/>
            <person name="Martens E."/>
            <person name="Sakamoto M."/>
            <person name="Benno Y."/>
            <person name="Song Y."/>
            <person name="Liu C."/>
            <person name="Lee J."/>
            <person name="Bolanos M."/>
            <person name="Vaisanen M.L."/>
            <person name="Finegold S.M."/>
            <person name="Walker B."/>
            <person name="Young S."/>
            <person name="Zeng Q."/>
            <person name="Gargeya S."/>
            <person name="Fitzgerald M."/>
            <person name="Haas B."/>
            <person name="Abouelleil A."/>
            <person name="Allen A.W."/>
            <person name="Alvarado L."/>
            <person name="Arachchi H.M."/>
            <person name="Berlin A.M."/>
            <person name="Chapman S.B."/>
            <person name="Gainer-Dewar J."/>
            <person name="Goldberg J."/>
            <person name="Griggs A."/>
            <person name="Gujja S."/>
            <person name="Hansen M."/>
            <person name="Howarth C."/>
            <person name="Imamovic A."/>
            <person name="Ireland A."/>
            <person name="Larimer J."/>
            <person name="McCowan C."/>
            <person name="Murphy C."/>
            <person name="Pearson M."/>
            <person name="Poon T.W."/>
            <person name="Priest M."/>
            <person name="Roberts A."/>
            <person name="Saif S."/>
            <person name="Shea T."/>
            <person name="Sisk P."/>
            <person name="Sykes S."/>
            <person name="Wortman J."/>
            <person name="Nusbaum C."/>
            <person name="Birren B."/>
        </authorList>
    </citation>
    <scope>NUCLEOTIDE SEQUENCE [LARGE SCALE GENOMIC DNA]</scope>
    <source>
        <strain evidence="1 2">DSM 19448</strain>
    </source>
</reference>
<dbReference type="RefSeq" id="WP_007654167.1">
    <property type="nucleotide sequence ID" value="NZ_KQ033915.1"/>
</dbReference>
<name>A0A0F5II61_9BACT</name>
<evidence type="ECO:0008006" key="3">
    <source>
        <dbReference type="Google" id="ProtNLM"/>
    </source>
</evidence>
<organism evidence="1 2">
    <name type="scientific">Parabacteroides goldsteinii DSM 19448 = WAL 12034</name>
    <dbReference type="NCBI Taxonomy" id="927665"/>
    <lineage>
        <taxon>Bacteria</taxon>
        <taxon>Pseudomonadati</taxon>
        <taxon>Bacteroidota</taxon>
        <taxon>Bacteroidia</taxon>
        <taxon>Bacteroidales</taxon>
        <taxon>Tannerellaceae</taxon>
        <taxon>Parabacteroides</taxon>
    </lineage>
</organism>
<dbReference type="PATRIC" id="fig|927665.4.peg.5174"/>
<dbReference type="InterPro" id="IPR026950">
    <property type="entry name" value="Caps_assemb_Wzi"/>
</dbReference>
<evidence type="ECO:0000313" key="2">
    <source>
        <dbReference type="Proteomes" id="UP000033047"/>
    </source>
</evidence>
<protein>
    <recommendedName>
        <fullName evidence="3">Capsule assembly protein Wzi</fullName>
    </recommendedName>
</protein>
<dbReference type="AlphaFoldDB" id="A0A0F5II61"/>
<sequence>MKALHIILIGISLLSISVRSYSQINKIQDSTIYKAELFGSAATGSNTPFWMVSNRYGVVPLDAGNGLLNAGVFHNQHFGSKFYWGAGLDLVAAVPRHRNVFIQQAYAEIGYRSMLLSIGSKERYNSLWDRNLSSGDMTQSANARPIPEINISMPEFTLVPLTKGWLQVRGDFAVGKSFDTDYLKDFANSKQTYVKNVLWHHKSFFFRIKDTENNFPLSFTAGVQHFAQWGGTSTNPRIGKQPQSFKDFIRVVFGQKGGDDATASDQINVLGSHYGSYDFKLSYTQKDWGGHFYYQHYFNDKSGMEFANKTDGLWGIQVDLPTIPWLNKIVAEYLVTMNQSGPMHFITFDRDKWKGGRGGGNDDYYNNGEYRTGFSYFNRGVGSPLIPAPEYNTDGTLGFENNRVKSWHFGAEGNINALLSYRVLFTAMNGWGTSYIPYLNKKYGTSSLVDINYTHPRLKGWQFTGSVAADTGTMLGKSVGFSLGVTKTGLLKAWN</sequence>
<dbReference type="STRING" id="927665.HMPREF1535_05053"/>
<gene>
    <name evidence="1" type="ORF">HMPREF1535_05053</name>
</gene>
<dbReference type="HOGENOM" id="CLU_038260_0_0_10"/>
<dbReference type="Proteomes" id="UP000033047">
    <property type="component" value="Unassembled WGS sequence"/>
</dbReference>